<protein>
    <submittedName>
        <fullName evidence="2">Conjugative transfer protein GumN</fullName>
    </submittedName>
</protein>
<dbReference type="Proteomes" id="UP000063991">
    <property type="component" value="Chromosome"/>
</dbReference>
<dbReference type="CDD" id="cd14789">
    <property type="entry name" value="Tiki"/>
    <property type="match status" value="1"/>
</dbReference>
<dbReference type="PANTHER" id="PTHR40590">
    <property type="entry name" value="CYTOPLASMIC PROTEIN-RELATED"/>
    <property type="match status" value="1"/>
</dbReference>
<keyword evidence="1" id="KW-0732">Signal</keyword>
<accession>A0A126Q5X6</accession>
<feature type="signal peptide" evidence="1">
    <location>
        <begin position="1"/>
        <end position="23"/>
    </location>
</feature>
<evidence type="ECO:0000256" key="1">
    <source>
        <dbReference type="SAM" id="SignalP"/>
    </source>
</evidence>
<feature type="chain" id="PRO_5007272683" evidence="1">
    <location>
        <begin position="24"/>
        <end position="295"/>
    </location>
</feature>
<evidence type="ECO:0000313" key="3">
    <source>
        <dbReference type="Proteomes" id="UP000063991"/>
    </source>
</evidence>
<dbReference type="AlphaFoldDB" id="A0A126Q5X6"/>
<proteinExistence type="predicted"/>
<name>A0A126Q5X6_ALTMA</name>
<dbReference type="InterPro" id="IPR002816">
    <property type="entry name" value="TraB/PrgY/GumN_fam"/>
</dbReference>
<reference evidence="2 3" key="1">
    <citation type="submission" date="2015-12" db="EMBL/GenBank/DDBJ databases">
        <authorList>
            <person name="Shamseldin A."/>
            <person name="Moawad H."/>
            <person name="Abd El-Rahim W.M."/>
            <person name="Sadowsky M.J."/>
        </authorList>
    </citation>
    <scope>NUCLEOTIDE SEQUENCE [LARGE SCALE GENOMIC DNA]</scope>
    <source>
        <strain evidence="2 3">D7</strain>
    </source>
</reference>
<evidence type="ECO:0000313" key="2">
    <source>
        <dbReference type="EMBL" id="AMJ99909.1"/>
    </source>
</evidence>
<dbReference type="InterPro" id="IPR047111">
    <property type="entry name" value="YbaP-like"/>
</dbReference>
<dbReference type="EMBL" id="CP014323">
    <property type="protein sequence ID" value="AMJ99909.1"/>
    <property type="molecule type" value="Genomic_DNA"/>
</dbReference>
<organism evidence="2 3">
    <name type="scientific">Alteromonas macleodii</name>
    <name type="common">Pseudoalteromonas macleodii</name>
    <dbReference type="NCBI Taxonomy" id="28108"/>
    <lineage>
        <taxon>Bacteria</taxon>
        <taxon>Pseudomonadati</taxon>
        <taxon>Pseudomonadota</taxon>
        <taxon>Gammaproteobacteria</taxon>
        <taxon>Alteromonadales</taxon>
        <taxon>Alteromonadaceae</taxon>
        <taxon>Alteromonas/Salinimonas group</taxon>
        <taxon>Alteromonas</taxon>
    </lineage>
</organism>
<gene>
    <name evidence="2" type="ORF">AVL55_18150</name>
</gene>
<dbReference type="RefSeq" id="WP_061096041.1">
    <property type="nucleotide sequence ID" value="NZ_CP014323.1"/>
</dbReference>
<dbReference type="PANTHER" id="PTHR40590:SF1">
    <property type="entry name" value="CYTOPLASMIC PROTEIN"/>
    <property type="match status" value="1"/>
</dbReference>
<dbReference type="OrthoDB" id="357294at2"/>
<dbReference type="Pfam" id="PF01963">
    <property type="entry name" value="TraB_PrgY_gumN"/>
    <property type="match status" value="1"/>
</dbReference>
<sequence>MKRVTVRKWIMALGFAVTTTAYAENVEHDQTSVWKVSKGDDAVYVGGTIHILPISDFPLPSKFTQTYEKSDTLVFEVKMPDPADIEGQRKMMAGLAYAEGKTLKDDVSEETYEALNAYLSNFGATADQLAQFKPGMVASMLVAMEAQRSQLAGQGVDAYFMQLAARDGKNSEYLESLDFQINMLANMGAGEEDRLISETLETLPELKDMLKSTIKAWREGDTKKIDELVVATFKRESPASFDDVFTKRNQNWLPQIEAMFGDDGQEFVLVGAGHLVGDGSVIDLLEAKGYKVEQM</sequence>